<dbReference type="AlphaFoldDB" id="A0A081AC41"/>
<reference evidence="2 3" key="1">
    <citation type="submission" date="2013-11" db="EMBL/GenBank/DDBJ databases">
        <title>The Genome Sequence of Phytophthora parasitica P1976.</title>
        <authorList>
            <consortium name="The Broad Institute Genomics Platform"/>
            <person name="Russ C."/>
            <person name="Tyler B."/>
            <person name="Panabieres F."/>
            <person name="Shan W."/>
            <person name="Tripathy S."/>
            <person name="Grunwald N."/>
            <person name="Machado M."/>
            <person name="Johnson C.S."/>
            <person name="Walker B."/>
            <person name="Young S."/>
            <person name="Zeng Q."/>
            <person name="Gargeya S."/>
            <person name="Fitzgerald M."/>
            <person name="Haas B."/>
            <person name="Abouelleil A."/>
            <person name="Allen A.W."/>
            <person name="Alvarado L."/>
            <person name="Arachchi H.M."/>
            <person name="Berlin A.M."/>
            <person name="Chapman S.B."/>
            <person name="Gainer-Dewar J."/>
            <person name="Goldberg J."/>
            <person name="Griggs A."/>
            <person name="Gujja S."/>
            <person name="Hansen M."/>
            <person name="Howarth C."/>
            <person name="Imamovic A."/>
            <person name="Ireland A."/>
            <person name="Larimer J."/>
            <person name="McCowan C."/>
            <person name="Murphy C."/>
            <person name="Pearson M."/>
            <person name="Poon T.W."/>
            <person name="Priest M."/>
            <person name="Roberts A."/>
            <person name="Saif S."/>
            <person name="Shea T."/>
            <person name="Sisk P."/>
            <person name="Sykes S."/>
            <person name="Wortman J."/>
            <person name="Nusbaum C."/>
            <person name="Birren B."/>
        </authorList>
    </citation>
    <scope>NUCLEOTIDE SEQUENCE [LARGE SCALE GENOMIC DNA]</scope>
    <source>
        <strain evidence="2 3">P1976</strain>
    </source>
</reference>
<organism evidence="2 3">
    <name type="scientific">Phytophthora nicotianae P1976</name>
    <dbReference type="NCBI Taxonomy" id="1317066"/>
    <lineage>
        <taxon>Eukaryota</taxon>
        <taxon>Sar</taxon>
        <taxon>Stramenopiles</taxon>
        <taxon>Oomycota</taxon>
        <taxon>Peronosporomycetes</taxon>
        <taxon>Peronosporales</taxon>
        <taxon>Peronosporaceae</taxon>
        <taxon>Phytophthora</taxon>
    </lineage>
</organism>
<dbReference type="Proteomes" id="UP000028582">
    <property type="component" value="Unassembled WGS sequence"/>
</dbReference>
<comment type="caution">
    <text evidence="2">The sequence shown here is derived from an EMBL/GenBank/DDBJ whole genome shotgun (WGS) entry which is preliminary data.</text>
</comment>
<evidence type="ECO:0000313" key="3">
    <source>
        <dbReference type="Proteomes" id="UP000028582"/>
    </source>
</evidence>
<evidence type="ECO:0000313" key="2">
    <source>
        <dbReference type="EMBL" id="ETO76452.1"/>
    </source>
</evidence>
<proteinExistence type="predicted"/>
<name>A0A081AC41_PHYNI</name>
<sequence length="38" mass="4586">MVSGTKVTRRKDEQRERHDSHRERVGRAVHEKVVFKQL</sequence>
<evidence type="ECO:0000256" key="1">
    <source>
        <dbReference type="SAM" id="MobiDB-lite"/>
    </source>
</evidence>
<protein>
    <submittedName>
        <fullName evidence="2">Uncharacterized protein</fullName>
    </submittedName>
</protein>
<gene>
    <name evidence="2" type="ORF">F444_08152</name>
</gene>
<feature type="compositionally biased region" description="Basic and acidic residues" evidence="1">
    <location>
        <begin position="10"/>
        <end position="30"/>
    </location>
</feature>
<feature type="region of interest" description="Disordered" evidence="1">
    <location>
        <begin position="1"/>
        <end position="30"/>
    </location>
</feature>
<accession>A0A081AC41</accession>
<dbReference type="EMBL" id="ANJA01001538">
    <property type="protein sequence ID" value="ETO76452.1"/>
    <property type="molecule type" value="Genomic_DNA"/>
</dbReference>